<dbReference type="EMBL" id="VIFY01000007">
    <property type="protein sequence ID" value="TQB76727.1"/>
    <property type="molecule type" value="Genomic_DNA"/>
</dbReference>
<sequence>MRAHITLDVFSVVPLYQAMLPFLEKSADLVGYYWHWDWVLRDVWITKNPKFEKIAVHNREGIIPADVIEIRHPENDGALLMGTGSWATSDPLAHVEQAEDWPNATEAS</sequence>
<accession>A0A507R6Q6</accession>
<protein>
    <submittedName>
        <fullName evidence="1">Uncharacterized protein</fullName>
    </submittedName>
</protein>
<gene>
    <name evidence="1" type="ORF">MPDQ_007122</name>
</gene>
<dbReference type="AlphaFoldDB" id="A0A507R6Q6"/>
<comment type="caution">
    <text evidence="1">The sequence shown here is derived from an EMBL/GenBank/DDBJ whole genome shotgun (WGS) entry which is preliminary data.</text>
</comment>
<dbReference type="Proteomes" id="UP000319663">
    <property type="component" value="Unassembled WGS sequence"/>
</dbReference>
<keyword evidence="2" id="KW-1185">Reference proteome</keyword>
<name>A0A507R6Q6_MONPU</name>
<evidence type="ECO:0000313" key="1">
    <source>
        <dbReference type="EMBL" id="TQB76727.1"/>
    </source>
</evidence>
<organism evidence="1 2">
    <name type="scientific">Monascus purpureus</name>
    <name type="common">Red mold</name>
    <name type="synonym">Monascus anka</name>
    <dbReference type="NCBI Taxonomy" id="5098"/>
    <lineage>
        <taxon>Eukaryota</taxon>
        <taxon>Fungi</taxon>
        <taxon>Dikarya</taxon>
        <taxon>Ascomycota</taxon>
        <taxon>Pezizomycotina</taxon>
        <taxon>Eurotiomycetes</taxon>
        <taxon>Eurotiomycetidae</taxon>
        <taxon>Eurotiales</taxon>
        <taxon>Aspergillaceae</taxon>
        <taxon>Monascus</taxon>
    </lineage>
</organism>
<proteinExistence type="predicted"/>
<reference evidence="1 2" key="1">
    <citation type="submission" date="2019-06" db="EMBL/GenBank/DDBJ databases">
        <title>Wine fermentation using esterase from Monascus purpureus.</title>
        <authorList>
            <person name="Geng C."/>
            <person name="Zhang Y."/>
        </authorList>
    </citation>
    <scope>NUCLEOTIDE SEQUENCE [LARGE SCALE GENOMIC DNA]</scope>
    <source>
        <strain evidence="1">HQ1</strain>
    </source>
</reference>
<evidence type="ECO:0000313" key="2">
    <source>
        <dbReference type="Proteomes" id="UP000319663"/>
    </source>
</evidence>